<evidence type="ECO:0000313" key="1">
    <source>
        <dbReference type="EMBL" id="MBO9202743.1"/>
    </source>
</evidence>
<sequence length="108" mass="12470">MRSLTAIICLTAFFALQYGKLVSYWHCRIVSIYNATACDCVQQLLDHHKDTTHHTSTILKEKTEEVVLFHEQLASWQPTPTAVTYEIAYIDVIPYTYSPSIFQPPRFC</sequence>
<evidence type="ECO:0000313" key="2">
    <source>
        <dbReference type="Proteomes" id="UP000677244"/>
    </source>
</evidence>
<dbReference type="Proteomes" id="UP000677244">
    <property type="component" value="Unassembled WGS sequence"/>
</dbReference>
<reference evidence="1 2" key="1">
    <citation type="submission" date="2021-03" db="EMBL/GenBank/DDBJ databases">
        <title>Assistant Professor.</title>
        <authorList>
            <person name="Huq M.A."/>
        </authorList>
    </citation>
    <scope>NUCLEOTIDE SEQUENCE [LARGE SCALE GENOMIC DNA]</scope>
    <source>
        <strain evidence="1 2">MAH-29</strain>
    </source>
</reference>
<organism evidence="1 2">
    <name type="scientific">Niastella soli</name>
    <dbReference type="NCBI Taxonomy" id="2821487"/>
    <lineage>
        <taxon>Bacteria</taxon>
        <taxon>Pseudomonadati</taxon>
        <taxon>Bacteroidota</taxon>
        <taxon>Chitinophagia</taxon>
        <taxon>Chitinophagales</taxon>
        <taxon>Chitinophagaceae</taxon>
        <taxon>Niastella</taxon>
    </lineage>
</organism>
<dbReference type="RefSeq" id="WP_209140797.1">
    <property type="nucleotide sequence ID" value="NZ_JAGHKO010000005.1"/>
</dbReference>
<comment type="caution">
    <text evidence="1">The sequence shown here is derived from an EMBL/GenBank/DDBJ whole genome shotgun (WGS) entry which is preliminary data.</text>
</comment>
<accession>A0ABS3YXZ5</accession>
<name>A0ABS3YXZ5_9BACT</name>
<protein>
    <submittedName>
        <fullName evidence="1">Uncharacterized protein</fullName>
    </submittedName>
</protein>
<proteinExistence type="predicted"/>
<dbReference type="EMBL" id="JAGHKO010000005">
    <property type="protein sequence ID" value="MBO9202743.1"/>
    <property type="molecule type" value="Genomic_DNA"/>
</dbReference>
<keyword evidence="2" id="KW-1185">Reference proteome</keyword>
<gene>
    <name evidence="1" type="ORF">J7I42_20810</name>
</gene>